<keyword evidence="3 5" id="KW-1133">Transmembrane helix</keyword>
<evidence type="ECO:0000256" key="4">
    <source>
        <dbReference type="ARBA" id="ARBA00023136"/>
    </source>
</evidence>
<organism evidence="7 8">
    <name type="scientific">Kitasatospora terrestris</name>
    <dbReference type="NCBI Taxonomy" id="258051"/>
    <lineage>
        <taxon>Bacteria</taxon>
        <taxon>Bacillati</taxon>
        <taxon>Actinomycetota</taxon>
        <taxon>Actinomycetes</taxon>
        <taxon>Kitasatosporales</taxon>
        <taxon>Streptomycetaceae</taxon>
        <taxon>Kitasatospora</taxon>
    </lineage>
</organism>
<feature type="transmembrane region" description="Helical" evidence="5">
    <location>
        <begin position="187"/>
        <end position="206"/>
    </location>
</feature>
<gene>
    <name evidence="7" type="ORF">GCM10023235_51040</name>
</gene>
<name>A0ABP9E3M8_9ACTN</name>
<feature type="transmembrane region" description="Helical" evidence="5">
    <location>
        <begin position="6"/>
        <end position="29"/>
    </location>
</feature>
<feature type="transmembrane region" description="Helical" evidence="5">
    <location>
        <begin position="237"/>
        <end position="254"/>
    </location>
</feature>
<dbReference type="PANTHER" id="PTHR31310:SF7">
    <property type="entry name" value="PA-PHOSPHATASE RELATED-FAMILY PROTEIN DDB_G0268928"/>
    <property type="match status" value="1"/>
</dbReference>
<evidence type="ECO:0000256" key="1">
    <source>
        <dbReference type="ARBA" id="ARBA00004141"/>
    </source>
</evidence>
<feature type="transmembrane region" description="Helical" evidence="5">
    <location>
        <begin position="103"/>
        <end position="122"/>
    </location>
</feature>
<keyword evidence="8" id="KW-1185">Reference proteome</keyword>
<feature type="domain" description="Inositolphosphotransferase Aur1/Ipt1" evidence="6">
    <location>
        <begin position="70"/>
        <end position="249"/>
    </location>
</feature>
<dbReference type="InterPro" id="IPR026841">
    <property type="entry name" value="Aur1/Ipt1"/>
</dbReference>
<proteinExistence type="predicted"/>
<dbReference type="EMBL" id="BAABIS010000001">
    <property type="protein sequence ID" value="GAA4866405.1"/>
    <property type="molecule type" value="Genomic_DNA"/>
</dbReference>
<dbReference type="Proteomes" id="UP001501752">
    <property type="component" value="Unassembled WGS sequence"/>
</dbReference>
<protein>
    <recommendedName>
        <fullName evidence="6">Inositolphosphotransferase Aur1/Ipt1 domain-containing protein</fullName>
    </recommendedName>
</protein>
<feature type="transmembrane region" description="Helical" evidence="5">
    <location>
        <begin position="213"/>
        <end position="231"/>
    </location>
</feature>
<feature type="transmembrane region" description="Helical" evidence="5">
    <location>
        <begin position="129"/>
        <end position="148"/>
    </location>
</feature>
<reference evidence="8" key="1">
    <citation type="journal article" date="2019" name="Int. J. Syst. Evol. Microbiol.">
        <title>The Global Catalogue of Microorganisms (GCM) 10K type strain sequencing project: providing services to taxonomists for standard genome sequencing and annotation.</title>
        <authorList>
            <consortium name="The Broad Institute Genomics Platform"/>
            <consortium name="The Broad Institute Genome Sequencing Center for Infectious Disease"/>
            <person name="Wu L."/>
            <person name="Ma J."/>
        </authorList>
    </citation>
    <scope>NUCLEOTIDE SEQUENCE [LARGE SCALE GENOMIC DNA]</scope>
    <source>
        <strain evidence="8">JCM 13006</strain>
    </source>
</reference>
<dbReference type="Pfam" id="PF14378">
    <property type="entry name" value="PAP2_3"/>
    <property type="match status" value="1"/>
</dbReference>
<evidence type="ECO:0000259" key="6">
    <source>
        <dbReference type="Pfam" id="PF14378"/>
    </source>
</evidence>
<comment type="subcellular location">
    <subcellularLocation>
        <location evidence="1">Membrane</location>
        <topology evidence="1">Multi-pass membrane protein</topology>
    </subcellularLocation>
</comment>
<sequence length="285" mass="31110">MQNLTLTWQTSAAASVALYGSAFAVARFAKRPGPAAVLREAGTLLALFALWQVVGHLSLMSTDHALDRAEWIHRTELEFGLPDEVAWQRVVMPHPWLVQAANYYYATMHFGAMLVLLLWLFLKHRAKYAWVRTTVVVTTAVCLLVQFVPVAPPRMLPGNGFVDLAVQYGQSVYGGAVAGVVPDQLSAMPSVHVAWCVIVAVAVIAVARGPWRWLVVLHPVLTVVVVVVTANHFWADGLVAVGILLVVYLVQNAVSGWRQGTLAAQAATAVAARELPERRPVGRRR</sequence>
<evidence type="ECO:0000313" key="7">
    <source>
        <dbReference type="EMBL" id="GAA4866405.1"/>
    </source>
</evidence>
<accession>A0ABP9E3M8</accession>
<keyword evidence="2 5" id="KW-0812">Transmembrane</keyword>
<keyword evidence="4 5" id="KW-0472">Membrane</keyword>
<evidence type="ECO:0000256" key="3">
    <source>
        <dbReference type="ARBA" id="ARBA00022989"/>
    </source>
</evidence>
<evidence type="ECO:0000256" key="5">
    <source>
        <dbReference type="SAM" id="Phobius"/>
    </source>
</evidence>
<feature type="transmembrane region" description="Helical" evidence="5">
    <location>
        <begin position="41"/>
        <end position="59"/>
    </location>
</feature>
<comment type="caution">
    <text evidence="7">The sequence shown here is derived from an EMBL/GenBank/DDBJ whole genome shotgun (WGS) entry which is preliminary data.</text>
</comment>
<evidence type="ECO:0000313" key="8">
    <source>
        <dbReference type="Proteomes" id="UP001501752"/>
    </source>
</evidence>
<dbReference type="RefSeq" id="WP_345699201.1">
    <property type="nucleotide sequence ID" value="NZ_BAABIS010000001.1"/>
</dbReference>
<dbReference type="InterPro" id="IPR052185">
    <property type="entry name" value="IPC_Synthase-Related"/>
</dbReference>
<dbReference type="PANTHER" id="PTHR31310">
    <property type="match status" value="1"/>
</dbReference>
<evidence type="ECO:0000256" key="2">
    <source>
        <dbReference type="ARBA" id="ARBA00022692"/>
    </source>
</evidence>